<dbReference type="PROSITE" id="PS50055">
    <property type="entry name" value="TYR_PHOSPHATASE_PTP"/>
    <property type="match status" value="1"/>
</dbReference>
<dbReference type="InterPro" id="IPR000387">
    <property type="entry name" value="Tyr_Pase_dom"/>
</dbReference>
<sequence>MLQLSNSTNGNTFINITGLNDISCYIFGVRAYTDNGYGEWTAIANETLEIPPLPSPSLISTTQYFTTSSVISSSVSTTRDTSTTTSLVQPSTTASTSPPAVAGDTGLSPVVLGGAGGGALVGILIVIVLILIVVLVLRRKKRSKDTLYISGGASVKKDVINDIPLLEQKTSLTSEPEYEAMTASLTVEVTEANDLYTTVDTAKEDPLYANVEQKGANGVAGAPPAFDPRIPNTCSVSISDLGTHVASYHSDNNTAFNQQYQELYTGEDLPTTVGFSEQNKPFNRFKNIAPYDEHMIVLQKKPNMELCEREYINATYIDGYSSANKFIAAQGPMKKTLVDFWRLIWQEKPVSIVMVTNLKEGTKSKCEQYWPNGRAESEEFGPFSVTLVDEQVLPDFVIRSITVPNDVHCNSAKAHATKNRSNKYLPPDKFIVALKEANGYINASYLNGYREKRAFIIAQSPMENTVRDFWKMIVDYKVSAIVMLCGEEDCCYPYWTGPKTHDDFVVEITNEIKSNGYMERMFKVSFDKESRNVLQLQVTDWPQDGVVREPRTVLQVIDDVIHRQQKIGGGPVVVHCSDTVSRSGVYCSVSIGLEQCKAEGVVDVFQVTKAVRRSKPGAVTTLVYTRYMSGY</sequence>
<feature type="transmembrane region" description="Helical" evidence="9">
    <location>
        <begin position="115"/>
        <end position="137"/>
    </location>
</feature>
<dbReference type="GeneID" id="105315141"/>
<dbReference type="PROSITE" id="PS50853">
    <property type="entry name" value="FN3"/>
    <property type="match status" value="1"/>
</dbReference>
<dbReference type="CDD" id="cd00047">
    <property type="entry name" value="PTPc"/>
    <property type="match status" value="1"/>
</dbReference>
<feature type="domain" description="Tyrosine-protein phosphatase" evidence="10">
    <location>
        <begin position="256"/>
        <end position="631"/>
    </location>
</feature>
<reference evidence="14" key="1">
    <citation type="journal article" date="2010" name="Nature">
        <title>The Amphimedon queenslandica genome and the evolution of animal complexity.</title>
        <authorList>
            <person name="Srivastava M."/>
            <person name="Simakov O."/>
            <person name="Chapman J."/>
            <person name="Fahey B."/>
            <person name="Gauthier M.E."/>
            <person name="Mitros T."/>
            <person name="Richards G.S."/>
            <person name="Conaco C."/>
            <person name="Dacre M."/>
            <person name="Hellsten U."/>
            <person name="Larroux C."/>
            <person name="Putnam N.H."/>
            <person name="Stanke M."/>
            <person name="Adamska M."/>
            <person name="Darling A."/>
            <person name="Degnan S.M."/>
            <person name="Oakley T.H."/>
            <person name="Plachetzki D.C."/>
            <person name="Zhai Y."/>
            <person name="Adamski M."/>
            <person name="Calcino A."/>
            <person name="Cummins S.F."/>
            <person name="Goodstein D.M."/>
            <person name="Harris C."/>
            <person name="Jackson D.J."/>
            <person name="Leys S.P."/>
            <person name="Shu S."/>
            <person name="Woodcroft B.J."/>
            <person name="Vervoort M."/>
            <person name="Kosik K.S."/>
            <person name="Manning G."/>
            <person name="Degnan B.M."/>
            <person name="Rokhsar D.S."/>
        </authorList>
    </citation>
    <scope>NUCLEOTIDE SEQUENCE [LARGE SCALE GENOMIC DNA]</scope>
</reference>
<protein>
    <recommendedName>
        <fullName evidence="3">protein-tyrosine-phosphatase</fullName>
        <ecNumber evidence="3">3.1.3.48</ecNumber>
    </recommendedName>
</protein>
<dbReference type="Pfam" id="PF00102">
    <property type="entry name" value="Y_phosphatase"/>
    <property type="match status" value="2"/>
</dbReference>
<dbReference type="SMART" id="SM00194">
    <property type="entry name" value="PTPc"/>
    <property type="match status" value="1"/>
</dbReference>
<feature type="compositionally biased region" description="Polar residues" evidence="8">
    <location>
        <begin position="87"/>
        <end position="98"/>
    </location>
</feature>
<feature type="domain" description="Fibronectin type-III" evidence="12">
    <location>
        <begin position="1"/>
        <end position="53"/>
    </location>
</feature>
<dbReference type="Gene3D" id="3.90.190.10">
    <property type="entry name" value="Protein tyrosine phosphatase superfamily"/>
    <property type="match status" value="2"/>
</dbReference>
<evidence type="ECO:0000259" key="11">
    <source>
        <dbReference type="PROSITE" id="PS50056"/>
    </source>
</evidence>
<dbReference type="AlphaFoldDB" id="A0AAN0JV17"/>
<dbReference type="KEGG" id="aqu:105315141"/>
<dbReference type="PANTHER" id="PTHR19134:SF562">
    <property type="entry name" value="PROTEIN-TYROSINE-PHOSPHATASE"/>
    <property type="match status" value="1"/>
</dbReference>
<evidence type="ECO:0000313" key="13">
    <source>
        <dbReference type="EnsemblMetazoa" id="XP_019860721.1"/>
    </source>
</evidence>
<dbReference type="Proteomes" id="UP000007879">
    <property type="component" value="Unassembled WGS sequence"/>
</dbReference>
<dbReference type="SUPFAM" id="SSF52799">
    <property type="entry name" value="(Phosphotyrosine protein) phosphatases II"/>
    <property type="match status" value="2"/>
</dbReference>
<evidence type="ECO:0000256" key="4">
    <source>
        <dbReference type="ARBA" id="ARBA00022729"/>
    </source>
</evidence>
<feature type="domain" description="Tyrosine specific protein phosphatases" evidence="11">
    <location>
        <begin position="551"/>
        <end position="621"/>
    </location>
</feature>
<keyword evidence="9" id="KW-1133">Transmembrane helix</keyword>
<dbReference type="GO" id="GO:0004725">
    <property type="term" value="F:protein tyrosine phosphatase activity"/>
    <property type="evidence" value="ECO:0007669"/>
    <property type="project" value="UniProtKB-EC"/>
</dbReference>
<evidence type="ECO:0000256" key="5">
    <source>
        <dbReference type="ARBA" id="ARBA00022801"/>
    </source>
</evidence>
<dbReference type="InterPro" id="IPR029021">
    <property type="entry name" value="Prot-tyrosine_phosphatase-like"/>
</dbReference>
<dbReference type="SMART" id="SM00404">
    <property type="entry name" value="PTPc_motif"/>
    <property type="match status" value="1"/>
</dbReference>
<evidence type="ECO:0000259" key="12">
    <source>
        <dbReference type="PROSITE" id="PS50853"/>
    </source>
</evidence>
<keyword evidence="5" id="KW-0378">Hydrolase</keyword>
<keyword evidence="14" id="KW-1185">Reference proteome</keyword>
<dbReference type="GO" id="GO:0016020">
    <property type="term" value="C:membrane"/>
    <property type="evidence" value="ECO:0007669"/>
    <property type="project" value="UniProtKB-SubCell"/>
</dbReference>
<organism evidence="13 14">
    <name type="scientific">Amphimedon queenslandica</name>
    <name type="common">Sponge</name>
    <dbReference type="NCBI Taxonomy" id="400682"/>
    <lineage>
        <taxon>Eukaryota</taxon>
        <taxon>Metazoa</taxon>
        <taxon>Porifera</taxon>
        <taxon>Demospongiae</taxon>
        <taxon>Heteroscleromorpha</taxon>
        <taxon>Haplosclerida</taxon>
        <taxon>Niphatidae</taxon>
        <taxon>Amphimedon</taxon>
    </lineage>
</organism>
<evidence type="ECO:0000256" key="8">
    <source>
        <dbReference type="SAM" id="MobiDB-lite"/>
    </source>
</evidence>
<comment type="subcellular location">
    <subcellularLocation>
        <location evidence="1">Membrane</location>
        <topology evidence="1">Single-pass membrane protein</topology>
    </subcellularLocation>
</comment>
<reference evidence="13" key="2">
    <citation type="submission" date="2024-06" db="UniProtKB">
        <authorList>
            <consortium name="EnsemblMetazoa"/>
        </authorList>
    </citation>
    <scope>IDENTIFICATION</scope>
</reference>
<evidence type="ECO:0000256" key="2">
    <source>
        <dbReference type="ARBA" id="ARBA00009580"/>
    </source>
</evidence>
<evidence type="ECO:0000259" key="10">
    <source>
        <dbReference type="PROSITE" id="PS50055"/>
    </source>
</evidence>
<feature type="region of interest" description="Disordered" evidence="8">
    <location>
        <begin position="81"/>
        <end position="101"/>
    </location>
</feature>
<keyword evidence="4" id="KW-0732">Signal</keyword>
<keyword evidence="6" id="KW-0904">Protein phosphatase</keyword>
<evidence type="ECO:0000256" key="9">
    <source>
        <dbReference type="SAM" id="Phobius"/>
    </source>
</evidence>
<evidence type="ECO:0000256" key="3">
    <source>
        <dbReference type="ARBA" id="ARBA00013064"/>
    </source>
</evidence>
<dbReference type="EnsemblMetazoa" id="XM_020005162.1">
    <property type="protein sequence ID" value="XP_019860721.1"/>
    <property type="gene ID" value="LOC105315141"/>
</dbReference>
<dbReference type="EC" id="3.1.3.48" evidence="3"/>
<name>A0AAN0JV17_AMPQE</name>
<dbReference type="InterPro" id="IPR000242">
    <property type="entry name" value="PTP_cat"/>
</dbReference>
<evidence type="ECO:0000256" key="1">
    <source>
        <dbReference type="ARBA" id="ARBA00004167"/>
    </source>
</evidence>
<accession>A0AAN0JV17</accession>
<evidence type="ECO:0000256" key="7">
    <source>
        <dbReference type="ARBA" id="ARBA00023136"/>
    </source>
</evidence>
<comment type="similarity">
    <text evidence="2">Belongs to the protein-tyrosine phosphatase family.</text>
</comment>
<dbReference type="InterPro" id="IPR050348">
    <property type="entry name" value="Protein-Tyr_Phosphatase"/>
</dbReference>
<dbReference type="PANTHER" id="PTHR19134">
    <property type="entry name" value="RECEPTOR-TYPE TYROSINE-PROTEIN PHOSPHATASE"/>
    <property type="match status" value="1"/>
</dbReference>
<dbReference type="RefSeq" id="XP_019860721.1">
    <property type="nucleotide sequence ID" value="XM_020005162.1"/>
</dbReference>
<dbReference type="InterPro" id="IPR003595">
    <property type="entry name" value="Tyr_Pase_cat"/>
</dbReference>
<keyword evidence="9" id="KW-0812">Transmembrane</keyword>
<proteinExistence type="inferred from homology"/>
<evidence type="ECO:0000313" key="14">
    <source>
        <dbReference type="Proteomes" id="UP000007879"/>
    </source>
</evidence>
<dbReference type="PROSITE" id="PS50056">
    <property type="entry name" value="TYR_PHOSPHATASE_2"/>
    <property type="match status" value="1"/>
</dbReference>
<dbReference type="InterPro" id="IPR003961">
    <property type="entry name" value="FN3_dom"/>
</dbReference>
<evidence type="ECO:0000256" key="6">
    <source>
        <dbReference type="ARBA" id="ARBA00022912"/>
    </source>
</evidence>
<keyword evidence="7 9" id="KW-0472">Membrane</keyword>
<dbReference type="PRINTS" id="PR00700">
    <property type="entry name" value="PRTYPHPHTASE"/>
</dbReference>